<keyword evidence="3" id="KW-0378">Hydrolase</keyword>
<dbReference type="InterPro" id="IPR013083">
    <property type="entry name" value="Znf_RING/FYVE/PHD"/>
</dbReference>
<dbReference type="Gene3D" id="3.30.40.10">
    <property type="entry name" value="Zinc/RING finger domain, C3HC4 (zinc finger)"/>
    <property type="match status" value="1"/>
</dbReference>
<dbReference type="InterPro" id="IPR000330">
    <property type="entry name" value="SNF2_N"/>
</dbReference>
<evidence type="ECO:0000256" key="3">
    <source>
        <dbReference type="ARBA" id="ARBA00022801"/>
    </source>
</evidence>
<dbReference type="InterPro" id="IPR038718">
    <property type="entry name" value="SNF2-like_sf"/>
</dbReference>
<comment type="similarity">
    <text evidence="1">Belongs to the SNF2/RAD54 helicase family.</text>
</comment>
<feature type="compositionally biased region" description="Basic residues" evidence="8">
    <location>
        <begin position="984"/>
        <end position="993"/>
    </location>
</feature>
<keyword evidence="13" id="KW-1185">Reference proteome</keyword>
<keyword evidence="2" id="KW-0547">Nucleotide-binding</keyword>
<dbReference type="Gene3D" id="3.40.50.10810">
    <property type="entry name" value="Tandem AAA-ATPase domain"/>
    <property type="match status" value="1"/>
</dbReference>
<accession>A0A6A6VSJ3</accession>
<feature type="domain" description="RING-type" evidence="9">
    <location>
        <begin position="849"/>
        <end position="899"/>
    </location>
</feature>
<dbReference type="SMART" id="SM00487">
    <property type="entry name" value="DEXDc"/>
    <property type="match status" value="1"/>
</dbReference>
<feature type="domain" description="Helicase C-terminal" evidence="11">
    <location>
        <begin position="1113"/>
        <end position="1274"/>
    </location>
</feature>
<dbReference type="SMART" id="SM00184">
    <property type="entry name" value="RING"/>
    <property type="match status" value="1"/>
</dbReference>
<dbReference type="OrthoDB" id="423559at2759"/>
<dbReference type="PANTHER" id="PTHR45626">
    <property type="entry name" value="TRANSCRIPTION TERMINATION FACTOR 2-RELATED"/>
    <property type="match status" value="1"/>
</dbReference>
<dbReference type="GO" id="GO:0016787">
    <property type="term" value="F:hydrolase activity"/>
    <property type="evidence" value="ECO:0007669"/>
    <property type="project" value="UniProtKB-KW"/>
</dbReference>
<keyword evidence="6" id="KW-0863">Zinc-finger</keyword>
<feature type="compositionally biased region" description="Polar residues" evidence="8">
    <location>
        <begin position="230"/>
        <end position="244"/>
    </location>
</feature>
<evidence type="ECO:0000256" key="6">
    <source>
        <dbReference type="PROSITE-ProRule" id="PRU00175"/>
    </source>
</evidence>
<keyword evidence="5" id="KW-0067">ATP-binding</keyword>
<keyword evidence="6" id="KW-0862">Zinc</keyword>
<dbReference type="GO" id="GO:0000724">
    <property type="term" value="P:double-strand break repair via homologous recombination"/>
    <property type="evidence" value="ECO:0007669"/>
    <property type="project" value="TreeGrafter"/>
</dbReference>
<reference evidence="12" key="1">
    <citation type="journal article" date="2020" name="Stud. Mycol.">
        <title>101 Dothideomycetes genomes: a test case for predicting lifestyles and emergence of pathogens.</title>
        <authorList>
            <person name="Haridas S."/>
            <person name="Albert R."/>
            <person name="Binder M."/>
            <person name="Bloem J."/>
            <person name="Labutti K."/>
            <person name="Salamov A."/>
            <person name="Andreopoulos B."/>
            <person name="Baker S."/>
            <person name="Barry K."/>
            <person name="Bills G."/>
            <person name="Bluhm B."/>
            <person name="Cannon C."/>
            <person name="Castanera R."/>
            <person name="Culley D."/>
            <person name="Daum C."/>
            <person name="Ezra D."/>
            <person name="Gonzalez J."/>
            <person name="Henrissat B."/>
            <person name="Kuo A."/>
            <person name="Liang C."/>
            <person name="Lipzen A."/>
            <person name="Lutzoni F."/>
            <person name="Magnuson J."/>
            <person name="Mondo S."/>
            <person name="Nolan M."/>
            <person name="Ohm R."/>
            <person name="Pangilinan J."/>
            <person name="Park H.-J."/>
            <person name="Ramirez L."/>
            <person name="Alfaro M."/>
            <person name="Sun H."/>
            <person name="Tritt A."/>
            <person name="Yoshinaga Y."/>
            <person name="Zwiers L.-H."/>
            <person name="Turgeon B."/>
            <person name="Goodwin S."/>
            <person name="Spatafora J."/>
            <person name="Crous P."/>
            <person name="Grigoriev I."/>
        </authorList>
    </citation>
    <scope>NUCLEOTIDE SEQUENCE</scope>
    <source>
        <strain evidence="12">CBS 121739</strain>
    </source>
</reference>
<feature type="compositionally biased region" description="Basic residues" evidence="8">
    <location>
        <begin position="1061"/>
        <end position="1080"/>
    </location>
</feature>
<dbReference type="PROSITE" id="PS51194">
    <property type="entry name" value="HELICASE_CTER"/>
    <property type="match status" value="1"/>
</dbReference>
<dbReference type="PANTHER" id="PTHR45626:SF16">
    <property type="entry name" value="ATP-DEPENDENT HELICASE ULS1"/>
    <property type="match status" value="1"/>
</dbReference>
<dbReference type="Pfam" id="PF00176">
    <property type="entry name" value="SNF2-rel_dom"/>
    <property type="match status" value="1"/>
</dbReference>
<feature type="compositionally biased region" description="Polar residues" evidence="8">
    <location>
        <begin position="157"/>
        <end position="168"/>
    </location>
</feature>
<name>A0A6A6VSJ3_9PEZI</name>
<dbReference type="GO" id="GO:0005737">
    <property type="term" value="C:cytoplasm"/>
    <property type="evidence" value="ECO:0007669"/>
    <property type="project" value="TreeGrafter"/>
</dbReference>
<feature type="compositionally biased region" description="Polar residues" evidence="8">
    <location>
        <begin position="262"/>
        <end position="284"/>
    </location>
</feature>
<dbReference type="InterPro" id="IPR049730">
    <property type="entry name" value="SNF2/RAD54-like_C"/>
</dbReference>
<evidence type="ECO:0000259" key="10">
    <source>
        <dbReference type="PROSITE" id="PS51192"/>
    </source>
</evidence>
<evidence type="ECO:0000313" key="13">
    <source>
        <dbReference type="Proteomes" id="UP000799437"/>
    </source>
</evidence>
<evidence type="ECO:0000256" key="1">
    <source>
        <dbReference type="ARBA" id="ARBA00007025"/>
    </source>
</evidence>
<feature type="region of interest" description="Disordered" evidence="8">
    <location>
        <begin position="919"/>
        <end position="1083"/>
    </location>
</feature>
<dbReference type="GO" id="GO:0008270">
    <property type="term" value="F:zinc ion binding"/>
    <property type="evidence" value="ECO:0007669"/>
    <property type="project" value="UniProtKB-KW"/>
</dbReference>
<keyword evidence="6" id="KW-0479">Metal-binding</keyword>
<evidence type="ECO:0000256" key="5">
    <source>
        <dbReference type="ARBA" id="ARBA00022840"/>
    </source>
</evidence>
<sequence length="1287" mass="143809">MEYSTDISAIKSQLEIEQILLDSLDREAEDYDEDRINYEQNILTLERRLQELGYCAAEARDGSSPAAVTVDARDGHLGGRTAVMEDVQHARQGNHTPSRDSTNDQIHYPALNHTPQSSSSASLPDLALEPQLQRKRAHEHTLSSPLRAGPKFPRYTPSPSLSGRNTPHTGDAPGASLLENATQNASWPDFRGMGKAESQQNQRHHPIGQDHAFGDRSAAHPTELSLPSRLASQQPPLHSHNTQRPFLPPLPSPYNTPPMTVNGRNINTGYDTLASSNPASTRRGYSQLPPPSNLKFEPQTSSENKFAFGGQERSAPHASGQSTFIDLTGSSDEDEATITDVRAVNRPHFIAASQRQYGPADPFAADLERYYPPSHYAANPLSSANTTMSNYKQQMSGLGSLASNMYSTAQTLARGVGNAFGELTGYGAESSSRRSSRLPWEVGNDPLDRYDDRWNVTPQETKDQLHKLLENINADEDREETPVQLSIELKDHQKIGLAWLRKMEEGTNKGGILADDMGLGKTVQALALIIARPSPEKRYKTTLIVAPLALMRQWEKEIKTKVKPRHRLSVYIYHGPNRKQSFDYLRNFDCVLTTYGTLATERKRKEKWDKIWAENPTARIGNKDRFPLLDNSTKWYRVILDEAQNIKNKDALTSKAAGELKACTRICMTGTPMMNNVNELYSLIRFLGIKPYCFWNSFRQDIGGPITKWSGNNEPAMEKLRVLWKAIALRRRKDSQINGKPIIVIPPKVVESVHVQFDDDQKALYSALETQTQVKFNRYLKANKVLNNYANMLVLLLRLRQACCHPHLINDLGIEGPGNMTLDGMKTLAAQFADDVVARIKDQEDAFQCPVCFDATENPSLSFPCGHVLCLECFAKVTDPANVAQGDDGDTRPKCPSCRERLDANQVVDYRSFCSVHIPGKFPETGQTPDDESDSDDDETEDDDEEEDSLEDETLDGFIVRTDDEEEAEEAEEEDEDQVPGKQKAAKARHKGKAVSNGKGKAKLESSDTEPDSALDSAPGSSARRPKTKAILDEDDEVDEESKSKSLVPTNGQSSTTAAKTKGKGKRPAKRNPFAKKPPKKTLAQLKLDSRRSKAARLAYLKRLQKQWENSAKLEKTMELLRSIRENDPTEKTIIFSQWTSLLDLLEVPINKEGWGCQRYDGSMKPAERTEAIDEFTESPRCTILLTSLKAGNAGLNLHQASQVIMLDPFWNPYTEEQAIDRAHRFPQQRQVHVHRVLTTETVEDRIVALQDKKKMLIEAAMDETAGKNIARLGVREFGYLFGLNAL</sequence>
<organism evidence="12 13">
    <name type="scientific">Pseudovirgaria hyperparasitica</name>
    <dbReference type="NCBI Taxonomy" id="470096"/>
    <lineage>
        <taxon>Eukaryota</taxon>
        <taxon>Fungi</taxon>
        <taxon>Dikarya</taxon>
        <taxon>Ascomycota</taxon>
        <taxon>Pezizomycotina</taxon>
        <taxon>Dothideomycetes</taxon>
        <taxon>Dothideomycetes incertae sedis</taxon>
        <taxon>Acrospermales</taxon>
        <taxon>Acrospermaceae</taxon>
        <taxon>Pseudovirgaria</taxon>
    </lineage>
</organism>
<dbReference type="Gene3D" id="3.40.50.300">
    <property type="entry name" value="P-loop containing nucleotide triphosphate hydrolases"/>
    <property type="match status" value="2"/>
</dbReference>
<dbReference type="InterPro" id="IPR027417">
    <property type="entry name" value="P-loop_NTPase"/>
</dbReference>
<dbReference type="InterPro" id="IPR001650">
    <property type="entry name" value="Helicase_C-like"/>
</dbReference>
<evidence type="ECO:0000256" key="2">
    <source>
        <dbReference type="ARBA" id="ARBA00022741"/>
    </source>
</evidence>
<evidence type="ECO:0000259" key="11">
    <source>
        <dbReference type="PROSITE" id="PS51194"/>
    </source>
</evidence>
<dbReference type="GO" id="GO:0005524">
    <property type="term" value="F:ATP binding"/>
    <property type="evidence" value="ECO:0007669"/>
    <property type="project" value="UniProtKB-KW"/>
</dbReference>
<evidence type="ECO:0000256" key="7">
    <source>
        <dbReference type="SAM" id="Coils"/>
    </source>
</evidence>
<dbReference type="CDD" id="cd18793">
    <property type="entry name" value="SF2_C_SNF"/>
    <property type="match status" value="1"/>
</dbReference>
<feature type="region of interest" description="Disordered" evidence="8">
    <location>
        <begin position="91"/>
        <end position="299"/>
    </location>
</feature>
<dbReference type="GeneID" id="54485956"/>
<feature type="coiled-coil region" evidence="7">
    <location>
        <begin position="14"/>
        <end position="48"/>
    </location>
</feature>
<dbReference type="GO" id="GO:0005634">
    <property type="term" value="C:nucleus"/>
    <property type="evidence" value="ECO:0007669"/>
    <property type="project" value="TreeGrafter"/>
</dbReference>
<dbReference type="Pfam" id="PF00271">
    <property type="entry name" value="Helicase_C"/>
    <property type="match status" value="1"/>
</dbReference>
<evidence type="ECO:0000313" key="12">
    <source>
        <dbReference type="EMBL" id="KAF2753125.1"/>
    </source>
</evidence>
<gene>
    <name evidence="12" type="ORF">EJ05DRAFT_480638</name>
</gene>
<dbReference type="Pfam" id="PF13923">
    <property type="entry name" value="zf-C3HC4_2"/>
    <property type="match status" value="1"/>
</dbReference>
<feature type="compositionally biased region" description="Acidic residues" evidence="8">
    <location>
        <begin position="929"/>
        <end position="955"/>
    </location>
</feature>
<dbReference type="GO" id="GO:0008094">
    <property type="term" value="F:ATP-dependent activity, acting on DNA"/>
    <property type="evidence" value="ECO:0007669"/>
    <property type="project" value="TreeGrafter"/>
</dbReference>
<dbReference type="InterPro" id="IPR001841">
    <property type="entry name" value="Znf_RING"/>
</dbReference>
<evidence type="ECO:0000256" key="8">
    <source>
        <dbReference type="SAM" id="MobiDB-lite"/>
    </source>
</evidence>
<keyword evidence="7" id="KW-0175">Coiled coil</keyword>
<dbReference type="SUPFAM" id="SSF52540">
    <property type="entry name" value="P-loop containing nucleoside triphosphate hydrolases"/>
    <property type="match status" value="2"/>
</dbReference>
<feature type="compositionally biased region" description="Acidic residues" evidence="8">
    <location>
        <begin position="963"/>
        <end position="978"/>
    </location>
</feature>
<evidence type="ECO:0008006" key="14">
    <source>
        <dbReference type="Google" id="ProtNLM"/>
    </source>
</evidence>
<feature type="domain" description="Helicase ATP-binding" evidence="10">
    <location>
        <begin position="502"/>
        <end position="690"/>
    </location>
</feature>
<dbReference type="RefSeq" id="XP_033595576.1">
    <property type="nucleotide sequence ID" value="XM_033744902.1"/>
</dbReference>
<evidence type="ECO:0000256" key="4">
    <source>
        <dbReference type="ARBA" id="ARBA00022806"/>
    </source>
</evidence>
<dbReference type="PROSITE" id="PS51192">
    <property type="entry name" value="HELICASE_ATP_BIND_1"/>
    <property type="match status" value="1"/>
</dbReference>
<proteinExistence type="inferred from homology"/>
<dbReference type="GO" id="GO:0004386">
    <property type="term" value="F:helicase activity"/>
    <property type="evidence" value="ECO:0007669"/>
    <property type="project" value="UniProtKB-KW"/>
</dbReference>
<dbReference type="PROSITE" id="PS50089">
    <property type="entry name" value="ZF_RING_2"/>
    <property type="match status" value="1"/>
</dbReference>
<dbReference type="CDD" id="cd18008">
    <property type="entry name" value="DEXDc_SHPRH-like"/>
    <property type="match status" value="1"/>
</dbReference>
<dbReference type="Proteomes" id="UP000799437">
    <property type="component" value="Unassembled WGS sequence"/>
</dbReference>
<dbReference type="InterPro" id="IPR014001">
    <property type="entry name" value="Helicase_ATP-bd"/>
</dbReference>
<protein>
    <recommendedName>
        <fullName evidence="14">SWI/SNF family DNA-dependent ATPase Ris1</fullName>
    </recommendedName>
</protein>
<dbReference type="SUPFAM" id="SSF57850">
    <property type="entry name" value="RING/U-box"/>
    <property type="match status" value="1"/>
</dbReference>
<dbReference type="EMBL" id="ML996586">
    <property type="protein sequence ID" value="KAF2753125.1"/>
    <property type="molecule type" value="Genomic_DNA"/>
</dbReference>
<dbReference type="InterPro" id="IPR050628">
    <property type="entry name" value="SNF2_RAD54_helicase_TF"/>
</dbReference>
<dbReference type="SMART" id="SM00490">
    <property type="entry name" value="HELICc"/>
    <property type="match status" value="1"/>
</dbReference>
<keyword evidence="4" id="KW-0347">Helicase</keyword>
<evidence type="ECO:0000259" key="9">
    <source>
        <dbReference type="PROSITE" id="PS50089"/>
    </source>
</evidence>
<feature type="compositionally biased region" description="Pro residues" evidence="8">
    <location>
        <begin position="246"/>
        <end position="256"/>
    </location>
</feature>